<dbReference type="EMBL" id="JBHLWI010000030">
    <property type="protein sequence ID" value="MFC0263300.1"/>
    <property type="molecule type" value="Genomic_DNA"/>
</dbReference>
<gene>
    <name evidence="2" type="ORF">ACFFIP_11475</name>
</gene>
<name>A0ABV6FTU5_9BACT</name>
<comment type="caution">
    <text evidence="2">The sequence shown here is derived from an EMBL/GenBank/DDBJ whole genome shotgun (WGS) entry which is preliminary data.</text>
</comment>
<dbReference type="RefSeq" id="WP_382387786.1">
    <property type="nucleotide sequence ID" value="NZ_JBHLWI010000030.1"/>
</dbReference>
<reference evidence="2 3" key="1">
    <citation type="submission" date="2024-09" db="EMBL/GenBank/DDBJ databases">
        <authorList>
            <person name="Sun Q."/>
            <person name="Mori K."/>
        </authorList>
    </citation>
    <scope>NUCLEOTIDE SEQUENCE [LARGE SCALE GENOMIC DNA]</scope>
    <source>
        <strain evidence="2 3">CCM 7650</strain>
    </source>
</reference>
<dbReference type="PANTHER" id="PTHR34322:SF2">
    <property type="entry name" value="TRANSPOSASE IS200-LIKE DOMAIN-CONTAINING PROTEIN"/>
    <property type="match status" value="1"/>
</dbReference>
<feature type="domain" description="Transposase IS200-like" evidence="1">
    <location>
        <begin position="1"/>
        <end position="83"/>
    </location>
</feature>
<evidence type="ECO:0000259" key="1">
    <source>
        <dbReference type="SMART" id="SM01321"/>
    </source>
</evidence>
<dbReference type="Pfam" id="PF01797">
    <property type="entry name" value="Y1_Tnp"/>
    <property type="match status" value="1"/>
</dbReference>
<evidence type="ECO:0000313" key="3">
    <source>
        <dbReference type="Proteomes" id="UP001589797"/>
    </source>
</evidence>
<keyword evidence="3" id="KW-1185">Reference proteome</keyword>
<dbReference type="InterPro" id="IPR002686">
    <property type="entry name" value="Transposase_17"/>
</dbReference>
<dbReference type="PANTHER" id="PTHR34322">
    <property type="entry name" value="TRANSPOSASE, Y1_TNP DOMAIN-CONTAINING"/>
    <property type="match status" value="1"/>
</dbReference>
<evidence type="ECO:0000313" key="2">
    <source>
        <dbReference type="EMBL" id="MFC0263300.1"/>
    </source>
</evidence>
<dbReference type="Gene3D" id="3.30.70.1290">
    <property type="entry name" value="Transposase IS200-like"/>
    <property type="match status" value="1"/>
</dbReference>
<accession>A0ABV6FTU5</accession>
<dbReference type="InterPro" id="IPR036515">
    <property type="entry name" value="Transposase_17_sf"/>
</dbReference>
<proteinExistence type="predicted"/>
<protein>
    <submittedName>
        <fullName evidence="2">Transposase</fullName>
    </submittedName>
</protein>
<dbReference type="SUPFAM" id="SSF143422">
    <property type="entry name" value="Transposase IS200-like"/>
    <property type="match status" value="1"/>
</dbReference>
<dbReference type="Proteomes" id="UP001589797">
    <property type="component" value="Unassembled WGS sequence"/>
</dbReference>
<dbReference type="SMART" id="SM01321">
    <property type="entry name" value="Y1_Tnp"/>
    <property type="match status" value="1"/>
</dbReference>
<organism evidence="2 3">
    <name type="scientific">Fontibacter flavus</name>
    <dbReference type="NCBI Taxonomy" id="654838"/>
    <lineage>
        <taxon>Bacteria</taxon>
        <taxon>Pseudomonadati</taxon>
        <taxon>Bacteroidota</taxon>
        <taxon>Cytophagia</taxon>
        <taxon>Cytophagales</taxon>
        <taxon>Cyclobacteriaceae</taxon>
        <taxon>Fontibacter</taxon>
    </lineage>
</organism>
<sequence>MGDKLETLAYCLMPNHFHFLVRIKPNFSNEQIVKGFADFQNSYSKSINKAFNRHGALFQRKFKRKKIDSEEYLSQVIIYIHLNPVKHKLTKSPFDWKYSSLKTYLSEKPTKLNRGLGLDWFGGMEGFRISHQENVAIYLPDEFQME</sequence>